<dbReference type="Pfam" id="PF26003">
    <property type="entry name" value="Integrase_N_phage"/>
    <property type="match status" value="1"/>
</dbReference>
<name>A0A4Y4DYT6_CELCE</name>
<dbReference type="EMBL" id="BJNZ01000009">
    <property type="protein sequence ID" value="GED09837.1"/>
    <property type="molecule type" value="Genomic_DNA"/>
</dbReference>
<gene>
    <name evidence="3" type="ORF">CCE02nite_18360</name>
</gene>
<sequence length="97" mass="10949">MRGKKSREAWGRLRKLSSGRWQSRYLGPDGREYTARTEDDRALTFQTKTGARAWLAATRESTSDSGCPPRRWPNVAARRRSPKPRERLSSASTPSAG</sequence>
<comment type="caution">
    <text evidence="3">The sequence shown here is derived from an EMBL/GenBank/DDBJ whole genome shotgun (WGS) entry which is preliminary data.</text>
</comment>
<organism evidence="3 4">
    <name type="scientific">Cellulosimicrobium cellulans</name>
    <name type="common">Arthrobacter luteus</name>
    <dbReference type="NCBI Taxonomy" id="1710"/>
    <lineage>
        <taxon>Bacteria</taxon>
        <taxon>Bacillati</taxon>
        <taxon>Actinomycetota</taxon>
        <taxon>Actinomycetes</taxon>
        <taxon>Micrococcales</taxon>
        <taxon>Promicromonosporaceae</taxon>
        <taxon>Cellulosimicrobium</taxon>
    </lineage>
</organism>
<dbReference type="Proteomes" id="UP000316659">
    <property type="component" value="Unassembled WGS sequence"/>
</dbReference>
<proteinExistence type="predicted"/>
<accession>A0A4Y4DYT6</accession>
<evidence type="ECO:0000259" key="2">
    <source>
        <dbReference type="Pfam" id="PF26003"/>
    </source>
</evidence>
<feature type="region of interest" description="Disordered" evidence="1">
    <location>
        <begin position="57"/>
        <end position="97"/>
    </location>
</feature>
<protein>
    <recommendedName>
        <fullName evidence="2">Phage L5-like integrase N-terminal domain-containing protein</fullName>
    </recommendedName>
</protein>
<evidence type="ECO:0000313" key="4">
    <source>
        <dbReference type="Proteomes" id="UP000316659"/>
    </source>
</evidence>
<evidence type="ECO:0000256" key="1">
    <source>
        <dbReference type="SAM" id="MobiDB-lite"/>
    </source>
</evidence>
<evidence type="ECO:0000313" key="3">
    <source>
        <dbReference type="EMBL" id="GED09837.1"/>
    </source>
</evidence>
<dbReference type="AlphaFoldDB" id="A0A4Y4DYT6"/>
<feature type="domain" description="Phage L5-like integrase N-terminal" evidence="2">
    <location>
        <begin position="9"/>
        <end position="61"/>
    </location>
</feature>
<reference evidence="3 4" key="1">
    <citation type="submission" date="2019-06" db="EMBL/GenBank/DDBJ databases">
        <title>Whole genome shotgun sequence of Cellulosimicrobium cellulans NBRC 15516.</title>
        <authorList>
            <person name="Hosoyama A."/>
            <person name="Uohara A."/>
            <person name="Ohji S."/>
            <person name="Ichikawa N."/>
        </authorList>
    </citation>
    <scope>NUCLEOTIDE SEQUENCE [LARGE SCALE GENOMIC DNA]</scope>
    <source>
        <strain evidence="3 4">NBRC 15516</strain>
    </source>
</reference>
<dbReference type="InterPro" id="IPR058717">
    <property type="entry name" value="Phage_L5_Integrase_N"/>
</dbReference>